<keyword evidence="2" id="KW-1277">Toxin-antitoxin system</keyword>
<dbReference type="PANTHER" id="PTHR33755">
    <property type="entry name" value="TOXIN PARE1-RELATED"/>
    <property type="match status" value="1"/>
</dbReference>
<name>H3ZDU9_9ALTE</name>
<dbReference type="InterPro" id="IPR035093">
    <property type="entry name" value="RelE/ParE_toxin_dom_sf"/>
</dbReference>
<dbReference type="InterPro" id="IPR051803">
    <property type="entry name" value="TA_system_RelE-like_toxin"/>
</dbReference>
<dbReference type="AlphaFoldDB" id="H3ZDU9"/>
<sequence length="93" mass="10563">MKLVYTNDAIEDLKRLREFIAVHNPTAASKIAAELIAKMELLPAFPTMGTPVQMAPVPDIIRDMVFGKYVVRYSVHSSAVIVLRVWHELENER</sequence>
<dbReference type="Gene3D" id="3.30.2310.20">
    <property type="entry name" value="RelE-like"/>
    <property type="match status" value="1"/>
</dbReference>
<protein>
    <recommendedName>
        <fullName evidence="5">Plasmid stabilization system</fullName>
    </recommendedName>
</protein>
<dbReference type="eggNOG" id="COG3668">
    <property type="taxonomic scope" value="Bacteria"/>
</dbReference>
<dbReference type="PANTHER" id="PTHR33755:SF7">
    <property type="entry name" value="TOXIN MODULE OF TOXIN-ANTITOXIN SYSTEM RELE_STBE FAMILY"/>
    <property type="match status" value="1"/>
</dbReference>
<dbReference type="EMBL" id="AHTH01000019">
    <property type="protein sequence ID" value="EHR41252.1"/>
    <property type="molecule type" value="Genomic_DNA"/>
</dbReference>
<keyword evidence="4" id="KW-1185">Reference proteome</keyword>
<comment type="similarity">
    <text evidence="1">Belongs to the RelE toxin family.</text>
</comment>
<dbReference type="InterPro" id="IPR007712">
    <property type="entry name" value="RelE/ParE_toxin"/>
</dbReference>
<reference evidence="3 4" key="1">
    <citation type="journal article" date="2012" name="J. Bacteriol.">
        <title>Genome Sequence of Extracellular-Protease-Producing Alishewanella jeotgali Isolated from Traditional Korean Fermented Seafood.</title>
        <authorList>
            <person name="Jung J."/>
            <person name="Chun J."/>
            <person name="Park W."/>
        </authorList>
    </citation>
    <scope>NUCLEOTIDE SEQUENCE [LARGE SCALE GENOMIC DNA]</scope>
    <source>
        <strain evidence="3 4">KCTC 22429</strain>
    </source>
</reference>
<evidence type="ECO:0000313" key="4">
    <source>
        <dbReference type="Proteomes" id="UP000012046"/>
    </source>
</evidence>
<organism evidence="3 4">
    <name type="scientific">Alishewanella jeotgali KCTC 22429</name>
    <dbReference type="NCBI Taxonomy" id="1129374"/>
    <lineage>
        <taxon>Bacteria</taxon>
        <taxon>Pseudomonadati</taxon>
        <taxon>Pseudomonadota</taxon>
        <taxon>Gammaproteobacteria</taxon>
        <taxon>Alteromonadales</taxon>
        <taxon>Alteromonadaceae</taxon>
        <taxon>Alishewanella</taxon>
    </lineage>
</organism>
<evidence type="ECO:0000256" key="2">
    <source>
        <dbReference type="ARBA" id="ARBA00022649"/>
    </source>
</evidence>
<dbReference type="Proteomes" id="UP000012046">
    <property type="component" value="Unassembled WGS sequence"/>
</dbReference>
<proteinExistence type="inferred from homology"/>
<dbReference type="RefSeq" id="WP_008950369.1">
    <property type="nucleotide sequence ID" value="NZ_AHTH01000019.1"/>
</dbReference>
<dbReference type="Pfam" id="PF05016">
    <property type="entry name" value="ParE_toxin"/>
    <property type="match status" value="1"/>
</dbReference>
<gene>
    <name evidence="3" type="ORF">AJE_07651</name>
</gene>
<evidence type="ECO:0000256" key="1">
    <source>
        <dbReference type="ARBA" id="ARBA00006226"/>
    </source>
</evidence>
<evidence type="ECO:0008006" key="5">
    <source>
        <dbReference type="Google" id="ProtNLM"/>
    </source>
</evidence>
<accession>H3ZDU9</accession>
<comment type="caution">
    <text evidence="3">The sequence shown here is derived from an EMBL/GenBank/DDBJ whole genome shotgun (WGS) entry which is preliminary data.</text>
</comment>
<evidence type="ECO:0000313" key="3">
    <source>
        <dbReference type="EMBL" id="EHR41252.1"/>
    </source>
</evidence>
<dbReference type="STRING" id="1129374.AJE_07651"/>